<dbReference type="CDD" id="cd11010">
    <property type="entry name" value="S1-P1_nuclease"/>
    <property type="match status" value="1"/>
</dbReference>
<accession>A0ABN1ADC8</accession>
<dbReference type="PANTHER" id="PTHR33146">
    <property type="entry name" value="ENDONUCLEASE 4"/>
    <property type="match status" value="1"/>
</dbReference>
<dbReference type="Proteomes" id="UP001500713">
    <property type="component" value="Unassembled WGS sequence"/>
</dbReference>
<feature type="chain" id="PRO_5045393261" description="Endonuclease" evidence="7">
    <location>
        <begin position="20"/>
        <end position="278"/>
    </location>
</feature>
<keyword evidence="9" id="KW-1185">Reference proteome</keyword>
<gene>
    <name evidence="8" type="ORF">GCM10009096_13810</name>
</gene>
<keyword evidence="4" id="KW-0378">Hydrolase</keyword>
<keyword evidence="7" id="KW-0732">Signal</keyword>
<dbReference type="SUPFAM" id="SSF48537">
    <property type="entry name" value="Phospholipase C/P1 nuclease"/>
    <property type="match status" value="1"/>
</dbReference>
<evidence type="ECO:0000313" key="9">
    <source>
        <dbReference type="Proteomes" id="UP001500713"/>
    </source>
</evidence>
<keyword evidence="1" id="KW-0540">Nuclease</keyword>
<evidence type="ECO:0008006" key="10">
    <source>
        <dbReference type="Google" id="ProtNLM"/>
    </source>
</evidence>
<dbReference type="InterPro" id="IPR008947">
    <property type="entry name" value="PLipase_C/P1_nuclease_dom_sf"/>
</dbReference>
<keyword evidence="3" id="KW-0255">Endonuclease</keyword>
<keyword evidence="5" id="KW-1015">Disulfide bond</keyword>
<dbReference type="RefSeq" id="WP_229956094.1">
    <property type="nucleotide sequence ID" value="NZ_BAAAEM010000002.1"/>
</dbReference>
<dbReference type="PANTHER" id="PTHR33146:SF26">
    <property type="entry name" value="ENDONUCLEASE 4"/>
    <property type="match status" value="1"/>
</dbReference>
<dbReference type="Gene3D" id="1.10.575.10">
    <property type="entry name" value="P1 Nuclease"/>
    <property type="match status" value="1"/>
</dbReference>
<protein>
    <recommendedName>
        <fullName evidence="10">Endonuclease</fullName>
    </recommendedName>
</protein>
<dbReference type="Pfam" id="PF02265">
    <property type="entry name" value="S1-P1_nuclease"/>
    <property type="match status" value="1"/>
</dbReference>
<name>A0ABN1ADC8_9SPHN</name>
<evidence type="ECO:0000256" key="5">
    <source>
        <dbReference type="ARBA" id="ARBA00023157"/>
    </source>
</evidence>
<dbReference type="EMBL" id="BAAAEM010000002">
    <property type="protein sequence ID" value="GAA0473689.1"/>
    <property type="molecule type" value="Genomic_DNA"/>
</dbReference>
<evidence type="ECO:0000313" key="8">
    <source>
        <dbReference type="EMBL" id="GAA0473689.1"/>
    </source>
</evidence>
<keyword evidence="2" id="KW-0479">Metal-binding</keyword>
<evidence type="ECO:0000256" key="1">
    <source>
        <dbReference type="ARBA" id="ARBA00022722"/>
    </source>
</evidence>
<organism evidence="8 9">
    <name type="scientific">Parasphingorhabdus litoris</name>
    <dbReference type="NCBI Taxonomy" id="394733"/>
    <lineage>
        <taxon>Bacteria</taxon>
        <taxon>Pseudomonadati</taxon>
        <taxon>Pseudomonadota</taxon>
        <taxon>Alphaproteobacteria</taxon>
        <taxon>Sphingomonadales</taxon>
        <taxon>Sphingomonadaceae</taxon>
        <taxon>Parasphingorhabdus</taxon>
    </lineage>
</organism>
<comment type="caution">
    <text evidence="8">The sequence shown here is derived from an EMBL/GenBank/DDBJ whole genome shotgun (WGS) entry which is preliminary data.</text>
</comment>
<keyword evidence="6" id="KW-0325">Glycoprotein</keyword>
<evidence type="ECO:0000256" key="2">
    <source>
        <dbReference type="ARBA" id="ARBA00022723"/>
    </source>
</evidence>
<evidence type="ECO:0000256" key="7">
    <source>
        <dbReference type="SAM" id="SignalP"/>
    </source>
</evidence>
<sequence>MLKRLFLLALLLAPSPAMAWASYAHRTIAGIAEANVDPTTKSRMNQLFQSADLLGTPQCDLKNIGDASVWPDCIRRDRLRWGYTSPWHYQNVDICKPFDLKSACRNGNCVSAQIDRNAALLKDKSLPAHIRLEALTFLVHFVGDMHMPLHSGDRSDRGGNDVRAAYGIIRGRMNLHWLWDGPLAERAITDGPEMVRQYSAEEKSDKSFGTTDFWALQAWQIARDYSYPAAEDQSACGPKLTRRGKVDNDEIKALIPVTRLQIERAGLRLARLLEESLN</sequence>
<reference evidence="8 9" key="1">
    <citation type="journal article" date="2019" name="Int. J. Syst. Evol. Microbiol.">
        <title>The Global Catalogue of Microorganisms (GCM) 10K type strain sequencing project: providing services to taxonomists for standard genome sequencing and annotation.</title>
        <authorList>
            <consortium name="The Broad Institute Genomics Platform"/>
            <consortium name="The Broad Institute Genome Sequencing Center for Infectious Disease"/>
            <person name="Wu L."/>
            <person name="Ma J."/>
        </authorList>
    </citation>
    <scope>NUCLEOTIDE SEQUENCE [LARGE SCALE GENOMIC DNA]</scope>
    <source>
        <strain evidence="8 9">JCM 14162</strain>
    </source>
</reference>
<proteinExistence type="predicted"/>
<evidence type="ECO:0000256" key="4">
    <source>
        <dbReference type="ARBA" id="ARBA00022801"/>
    </source>
</evidence>
<feature type="signal peptide" evidence="7">
    <location>
        <begin position="1"/>
        <end position="19"/>
    </location>
</feature>
<evidence type="ECO:0000256" key="3">
    <source>
        <dbReference type="ARBA" id="ARBA00022759"/>
    </source>
</evidence>
<dbReference type="InterPro" id="IPR003154">
    <property type="entry name" value="S1/P1nuclease"/>
</dbReference>
<evidence type="ECO:0000256" key="6">
    <source>
        <dbReference type="ARBA" id="ARBA00023180"/>
    </source>
</evidence>